<comment type="pathway">
    <text evidence="5">Amine and polyamine degradation; ethanolamine degradation.</text>
</comment>
<comment type="similarity">
    <text evidence="5">Belongs to the EutC family.</text>
</comment>
<dbReference type="UniPathway" id="UPA00560"/>
<comment type="subunit">
    <text evidence="5">The basic unit is a heterodimer which dimerizes to form tetramers. The heterotetramers trimerize; 6 large subunits form a core ring with 6 small subunits projecting outwards.</text>
</comment>
<comment type="function">
    <text evidence="5">Catalyzes the deamination of various vicinal amino-alcohols to oxo compounds. Allows this organism to utilize ethanolamine as the sole source of nitrogen and carbon in the presence of external vitamin B12.</text>
</comment>
<sequence>MSAPDDLWARLARLTPARIGLGRAGSGLPTREVLRFGLAHAQARDAVHTPMEAEAIARSVEALGLATRVVASQAPDRATYLRRPDYGRRLAPESADALARAAGAPVDLAILIADGLSARAVHEGAAPLIAAFQPHIAAAGWNLAPVVIAAQARVALGDAVGSILRARAVAVLIGERPGLSSPDSLGIYLTFGPRPGRSDAERNCISNVRPAGLSPAEAAFKLNWLLREALSRGLTGVNLKDESERFLAAPGAARALPGAES</sequence>
<dbReference type="InterPro" id="IPR042255">
    <property type="entry name" value="EutC_N"/>
</dbReference>
<accession>A0A6L3T1Z1</accession>
<dbReference type="OrthoDB" id="114248at2"/>
<feature type="binding site" evidence="5">
    <location>
        <position position="154"/>
    </location>
    <ligand>
        <name>adenosylcob(III)alamin</name>
        <dbReference type="ChEBI" id="CHEBI:18408"/>
    </ligand>
</feature>
<keyword evidence="4 5" id="KW-1283">Bacterial microcompartment</keyword>
<keyword evidence="7" id="KW-1185">Reference proteome</keyword>
<feature type="binding site" evidence="5">
    <location>
        <position position="175"/>
    </location>
    <ligand>
        <name>adenosylcob(III)alamin</name>
        <dbReference type="ChEBI" id="CHEBI:18408"/>
    </ligand>
</feature>
<keyword evidence="2 5" id="KW-0456">Lyase</keyword>
<evidence type="ECO:0000256" key="3">
    <source>
        <dbReference type="ARBA" id="ARBA00023285"/>
    </source>
</evidence>
<dbReference type="GO" id="GO:0031419">
    <property type="term" value="F:cobalamin binding"/>
    <property type="evidence" value="ECO:0007669"/>
    <property type="project" value="UniProtKB-UniRule"/>
</dbReference>
<proteinExistence type="inferred from homology"/>
<dbReference type="GO" id="GO:0006520">
    <property type="term" value="P:amino acid metabolic process"/>
    <property type="evidence" value="ECO:0007669"/>
    <property type="project" value="InterPro"/>
</dbReference>
<protein>
    <recommendedName>
        <fullName evidence="5">Ethanolamine ammonia-lyase small subunit</fullName>
        <shortName evidence="5">EAL small subunit</shortName>
        <ecNumber evidence="5">4.3.1.7</ecNumber>
    </recommendedName>
</protein>
<evidence type="ECO:0000256" key="4">
    <source>
        <dbReference type="ARBA" id="ARBA00024446"/>
    </source>
</evidence>
<dbReference type="AlphaFoldDB" id="A0A6L3T1Z1"/>
<evidence type="ECO:0000256" key="2">
    <source>
        <dbReference type="ARBA" id="ARBA00023239"/>
    </source>
</evidence>
<comment type="subcellular location">
    <subcellularLocation>
        <location evidence="5">Bacterial microcompartment</location>
    </subcellularLocation>
</comment>
<comment type="cofactor">
    <cofactor evidence="5">
        <name>adenosylcob(III)alamin</name>
        <dbReference type="ChEBI" id="CHEBI:18408"/>
    </cofactor>
    <text evidence="5">Binds between the large and small subunits.</text>
</comment>
<keyword evidence="1 5" id="KW-0846">Cobalamin</keyword>
<comment type="caution">
    <text evidence="6">The sequence shown here is derived from an EMBL/GenBank/DDBJ whole genome shotgun (WGS) entry which is preliminary data.</text>
</comment>
<dbReference type="NCBIfam" id="NF003971">
    <property type="entry name" value="PRK05465.1"/>
    <property type="match status" value="1"/>
</dbReference>
<evidence type="ECO:0000313" key="6">
    <source>
        <dbReference type="EMBL" id="KAB1078747.1"/>
    </source>
</evidence>
<dbReference type="Proteomes" id="UP000474159">
    <property type="component" value="Unassembled WGS sequence"/>
</dbReference>
<dbReference type="RefSeq" id="WP_151000666.1">
    <property type="nucleotide sequence ID" value="NZ_BPQY01000089.1"/>
</dbReference>
<comment type="catalytic activity">
    <reaction evidence="5">
        <text>ethanolamine = acetaldehyde + NH4(+)</text>
        <dbReference type="Rhea" id="RHEA:15313"/>
        <dbReference type="ChEBI" id="CHEBI:15343"/>
        <dbReference type="ChEBI" id="CHEBI:28938"/>
        <dbReference type="ChEBI" id="CHEBI:57603"/>
        <dbReference type="EC" id="4.3.1.7"/>
    </reaction>
</comment>
<name>A0A6L3T1Z1_9HYPH</name>
<dbReference type="Gene3D" id="3.40.50.11240">
    <property type="entry name" value="Ethanolamine ammonia-lyase light chain (EutC)"/>
    <property type="match status" value="1"/>
</dbReference>
<dbReference type="HAMAP" id="MF_00601">
    <property type="entry name" value="EutC"/>
    <property type="match status" value="1"/>
</dbReference>
<dbReference type="EMBL" id="VZZK01000012">
    <property type="protein sequence ID" value="KAB1078747.1"/>
    <property type="molecule type" value="Genomic_DNA"/>
</dbReference>
<feature type="binding site" evidence="5">
    <location>
        <position position="204"/>
    </location>
    <ligand>
        <name>adenosylcob(III)alamin</name>
        <dbReference type="ChEBI" id="CHEBI:18408"/>
    </ligand>
</feature>
<reference evidence="6 7" key="1">
    <citation type="submission" date="2019-09" db="EMBL/GenBank/DDBJ databases">
        <title>YIM 48816 draft genome.</title>
        <authorList>
            <person name="Jiang L."/>
        </authorList>
    </citation>
    <scope>NUCLEOTIDE SEQUENCE [LARGE SCALE GENOMIC DNA]</scope>
    <source>
        <strain evidence="6 7">YIM 48816</strain>
    </source>
</reference>
<dbReference type="PANTHER" id="PTHR39330">
    <property type="entry name" value="ETHANOLAMINE AMMONIA-LYASE LIGHT CHAIN"/>
    <property type="match status" value="1"/>
</dbReference>
<gene>
    <name evidence="5" type="primary">eutC</name>
    <name evidence="6" type="ORF">F6X53_13770</name>
</gene>
<dbReference type="PANTHER" id="PTHR39330:SF1">
    <property type="entry name" value="ETHANOLAMINE AMMONIA-LYASE SMALL SUBUNIT"/>
    <property type="match status" value="1"/>
</dbReference>
<evidence type="ECO:0000256" key="5">
    <source>
        <dbReference type="HAMAP-Rule" id="MF_00601"/>
    </source>
</evidence>
<evidence type="ECO:0000256" key="1">
    <source>
        <dbReference type="ARBA" id="ARBA00022628"/>
    </source>
</evidence>
<dbReference type="GO" id="GO:0008851">
    <property type="term" value="F:ethanolamine ammonia-lyase activity"/>
    <property type="evidence" value="ECO:0007669"/>
    <property type="project" value="UniProtKB-UniRule"/>
</dbReference>
<dbReference type="GO" id="GO:0046336">
    <property type="term" value="P:ethanolamine catabolic process"/>
    <property type="evidence" value="ECO:0007669"/>
    <property type="project" value="UniProtKB-UniRule"/>
</dbReference>
<dbReference type="InterPro" id="IPR009246">
    <property type="entry name" value="EutC"/>
</dbReference>
<dbReference type="GO" id="GO:0009350">
    <property type="term" value="C:ethanolamine ammonia-lyase complex"/>
    <property type="evidence" value="ECO:0007669"/>
    <property type="project" value="UniProtKB-UniRule"/>
</dbReference>
<dbReference type="PIRSF" id="PIRSF018982">
    <property type="entry name" value="EutC"/>
    <property type="match status" value="1"/>
</dbReference>
<dbReference type="InterPro" id="IPR042251">
    <property type="entry name" value="EutC_C"/>
</dbReference>
<dbReference type="Gene3D" id="1.10.30.40">
    <property type="entry name" value="Ethanolamine ammonia-lyase light chain (EutC), N-terminal domain"/>
    <property type="match status" value="1"/>
</dbReference>
<dbReference type="EC" id="4.3.1.7" evidence="5"/>
<organism evidence="6 7">
    <name type="scientific">Methylobacterium soli</name>
    <dbReference type="NCBI Taxonomy" id="553447"/>
    <lineage>
        <taxon>Bacteria</taxon>
        <taxon>Pseudomonadati</taxon>
        <taxon>Pseudomonadota</taxon>
        <taxon>Alphaproteobacteria</taxon>
        <taxon>Hyphomicrobiales</taxon>
        <taxon>Methylobacteriaceae</taxon>
        <taxon>Methylobacterium</taxon>
    </lineage>
</organism>
<keyword evidence="3 5" id="KW-0170">Cobalt</keyword>
<dbReference type="Pfam" id="PF05985">
    <property type="entry name" value="EutC"/>
    <property type="match status" value="1"/>
</dbReference>
<evidence type="ECO:0000313" key="7">
    <source>
        <dbReference type="Proteomes" id="UP000474159"/>
    </source>
</evidence>
<dbReference type="GO" id="GO:0031471">
    <property type="term" value="C:ethanolamine degradation polyhedral organelle"/>
    <property type="evidence" value="ECO:0007669"/>
    <property type="project" value="UniProtKB-UniRule"/>
</dbReference>